<dbReference type="SMART" id="SM00091">
    <property type="entry name" value="PAS"/>
    <property type="match status" value="1"/>
</dbReference>
<dbReference type="RefSeq" id="WP_150548256.1">
    <property type="nucleotide sequence ID" value="NZ_LR215729.2"/>
</dbReference>
<dbReference type="InterPro" id="IPR035965">
    <property type="entry name" value="PAS-like_dom_sf"/>
</dbReference>
<comment type="catalytic activity">
    <reaction evidence="1">
        <text>ATP + protein L-histidine = ADP + protein N-phospho-L-histidine.</text>
        <dbReference type="EC" id="2.7.13.3"/>
    </reaction>
</comment>
<dbReference type="InterPro" id="IPR001638">
    <property type="entry name" value="Solute-binding_3/MltF_N"/>
</dbReference>
<organism evidence="23">
    <name type="scientific">Pseudomonas marincola</name>
    <dbReference type="NCBI Taxonomy" id="437900"/>
    <lineage>
        <taxon>Bacteria</taxon>
        <taxon>Pseudomonadati</taxon>
        <taxon>Pseudomonadota</taxon>
        <taxon>Gammaproteobacteria</taxon>
        <taxon>Pseudomonadales</taxon>
        <taxon>Pseudomonadaceae</taxon>
        <taxon>Pseudomonas</taxon>
    </lineage>
</organism>
<dbReference type="Gene3D" id="3.40.190.10">
    <property type="entry name" value="Periplasmic binding protein-like II"/>
    <property type="match status" value="4"/>
</dbReference>
<dbReference type="InterPro" id="IPR001789">
    <property type="entry name" value="Sig_transdc_resp-reg_receiver"/>
</dbReference>
<evidence type="ECO:0000256" key="10">
    <source>
        <dbReference type="ARBA" id="ARBA00022741"/>
    </source>
</evidence>
<keyword evidence="10" id="KW-0547">Nucleotide-binding</keyword>
<evidence type="ECO:0000256" key="11">
    <source>
        <dbReference type="ARBA" id="ARBA00022777"/>
    </source>
</evidence>
<dbReference type="PANTHER" id="PTHR43047">
    <property type="entry name" value="TWO-COMPONENT HISTIDINE PROTEIN KINASE"/>
    <property type="match status" value="1"/>
</dbReference>
<dbReference type="Gene3D" id="1.10.287.130">
    <property type="match status" value="1"/>
</dbReference>
<proteinExistence type="predicted"/>
<dbReference type="InterPro" id="IPR036890">
    <property type="entry name" value="HATPase_C_sf"/>
</dbReference>
<keyword evidence="7 23" id="KW-0808">Transferase</keyword>
<dbReference type="InterPro" id="IPR005467">
    <property type="entry name" value="His_kinase_dom"/>
</dbReference>
<dbReference type="EC" id="2.7.13.3" evidence="3"/>
<keyword evidence="5" id="KW-0997">Cell inner membrane</keyword>
<dbReference type="Pfam" id="PF00497">
    <property type="entry name" value="SBP_bac_3"/>
    <property type="match status" value="2"/>
</dbReference>
<dbReference type="GO" id="GO:0000155">
    <property type="term" value="F:phosphorelay sensor kinase activity"/>
    <property type="evidence" value="ECO:0007669"/>
    <property type="project" value="InterPro"/>
</dbReference>
<dbReference type="Gene3D" id="3.30.565.10">
    <property type="entry name" value="Histidine kinase-like ATPase, C-terminal domain"/>
    <property type="match status" value="1"/>
</dbReference>
<evidence type="ECO:0000256" key="14">
    <source>
        <dbReference type="ARBA" id="ARBA00023012"/>
    </source>
</evidence>
<evidence type="ECO:0000256" key="8">
    <source>
        <dbReference type="ARBA" id="ARBA00022692"/>
    </source>
</evidence>
<dbReference type="SMART" id="SM00387">
    <property type="entry name" value="HATPase_c"/>
    <property type="match status" value="1"/>
</dbReference>
<dbReference type="SMART" id="SM00062">
    <property type="entry name" value="PBPb"/>
    <property type="match status" value="2"/>
</dbReference>
<dbReference type="InterPro" id="IPR003594">
    <property type="entry name" value="HATPase_dom"/>
</dbReference>
<dbReference type="Pfam" id="PF00072">
    <property type="entry name" value="Response_reg"/>
    <property type="match status" value="1"/>
</dbReference>
<feature type="modified residue" description="4-aspartylphosphate" evidence="17">
    <location>
        <position position="1010"/>
    </location>
</feature>
<dbReference type="SUPFAM" id="SSF52172">
    <property type="entry name" value="CheY-like"/>
    <property type="match status" value="1"/>
</dbReference>
<dbReference type="GO" id="GO:0009927">
    <property type="term" value="F:histidine phosphotransfer kinase activity"/>
    <property type="evidence" value="ECO:0007669"/>
    <property type="project" value="TreeGrafter"/>
</dbReference>
<evidence type="ECO:0000256" key="19">
    <source>
        <dbReference type="SAM" id="SignalP"/>
    </source>
</evidence>
<dbReference type="InterPro" id="IPR004358">
    <property type="entry name" value="Sig_transdc_His_kin-like_C"/>
</dbReference>
<sequence length="1210" mass="133590">MNGVLLRSVFAWLLTLCSLTASADSSTALQLFSRSASVHGSPVFTLEEQQWLREKNTLVLGTSAPDYPPFDISSSGEDYEGVTADFMGLIAQGLAVNVDVRRFESRADALEALRNGTIDLLGTSSERELGGSDVSASIKYTPDWPVLLQRIGETSPASGDLRGKRLAFSTLYLNQADVAKRYPDAIPVPFTSSMTAVAAVVFGQADAMLSDVTAGRYLINRYFPNDLRASRISGKGSWGFVFAVRADNKSLLHVVNKALAVIDDEQRHSIFERWGGGGILKSNLPSLSNEQLDWIKERRIVKVAVNDQLAPFSYFDQNGHYRGITADLLSMIDEESIIGIQVVKFSDIDQATQALLSGKVDVIADFSLTPERKQKFGFTRPYLISPLVMVARKSFKGVMHLEDMAGRTLAIPRGHALKTYIKQRYPQIKLLETASVPETLTLVAQGYADATIHPLNIARYYIARSFEDNLRVSGVLDVAPTKAAFAVRPADAELLGILEQALLSFTPDQMSILSNRWRTNALIIEPSWRNYKRLIYQAVGISLVFLFAVFVWNFYLRRQVSQRRRAEQALSDQLQFMEVLINGTPHPIYVRDRRCCMLTCNDSYLQVFSTTRKAVLGKTVFENLKVQDVDADAVEKDYHRVMHERKPVICDRQVVIQGQNVTIYHWILPFNDSKGVVRGVICGWIDISERKALVVELRAAKEQADEASRTKSTFLATMSHEIRTPMNAIIGMLELAIKRADRGQFDRSSLEVAHDSARGLLQLIGDILDISRIESGRLSLMPERANLADLVGSVVRVFGGLATQKNLLMEFDTEGLDERDVLIDPIRFKQVMSNLISNAIKFTESGTVSVSAHVEACSAQHVTVRVYVADTGMGISQADQEKLFKPFAQVAGSITGSGAGLGLLISRTLCEMMGGNLQLRSTVGLGTQVMVQLTLPVLEPLHVAETEPVADAPVSARPILNVLVVDDHPANRMLISQQLEFLGHRVTQAVNGAEGLSAWQQDYFDIVITDCRMPVMDGYTLSRRIREEEQRTERYATWILGFTANAQEEERERCLKAGMNDCIFKPIELAALGAHLQRCVPAPPGAIADASSGLFDAVALDKLTGGNSVLVERLLDELINSNAQDLTVLEGLSETLEPLGLSDLAHRIKGAARVIRALPLIAACEALEAACRQPQAAILQSRSRELRQAMIELDRVLRSKRATSCGPESH</sequence>
<dbReference type="InterPro" id="IPR003661">
    <property type="entry name" value="HisK_dim/P_dom"/>
</dbReference>
<dbReference type="CDD" id="cd13707">
    <property type="entry name" value="PBP2_BvgS_D2"/>
    <property type="match status" value="1"/>
</dbReference>
<evidence type="ECO:0000256" key="3">
    <source>
        <dbReference type="ARBA" id="ARBA00012438"/>
    </source>
</evidence>
<dbReference type="PROSITE" id="PS50894">
    <property type="entry name" value="HPT"/>
    <property type="match status" value="1"/>
</dbReference>
<dbReference type="CDD" id="cd16922">
    <property type="entry name" value="HATPase_EvgS-ArcB-TorS-like"/>
    <property type="match status" value="1"/>
</dbReference>
<dbReference type="PROSITE" id="PS50110">
    <property type="entry name" value="RESPONSE_REGULATORY"/>
    <property type="match status" value="1"/>
</dbReference>
<keyword evidence="8 18" id="KW-0812">Transmembrane</keyword>
<dbReference type="PANTHER" id="PTHR43047:SF72">
    <property type="entry name" value="OSMOSENSING HISTIDINE PROTEIN KINASE SLN1"/>
    <property type="match status" value="1"/>
</dbReference>
<feature type="domain" description="Histidine kinase" evidence="20">
    <location>
        <begin position="717"/>
        <end position="937"/>
    </location>
</feature>
<dbReference type="SMART" id="SM00388">
    <property type="entry name" value="HisKA"/>
    <property type="match status" value="1"/>
</dbReference>
<evidence type="ECO:0000256" key="5">
    <source>
        <dbReference type="ARBA" id="ARBA00022519"/>
    </source>
</evidence>
<dbReference type="CDD" id="cd17546">
    <property type="entry name" value="REC_hyHK_CKI1_RcsC-like"/>
    <property type="match status" value="1"/>
</dbReference>
<dbReference type="AlphaFoldDB" id="A0A653E3A5"/>
<feature type="signal peptide" evidence="19">
    <location>
        <begin position="1"/>
        <end position="23"/>
    </location>
</feature>
<dbReference type="InterPro" id="IPR049871">
    <property type="entry name" value="BvgS-like_periplasmic2"/>
</dbReference>
<keyword evidence="4" id="KW-1003">Cell membrane</keyword>
<keyword evidence="15 18" id="KW-0472">Membrane</keyword>
<dbReference type="InterPro" id="IPR049870">
    <property type="entry name" value="BvgS-like_periplasmic1"/>
</dbReference>
<dbReference type="SUPFAM" id="SSF47226">
    <property type="entry name" value="Histidine-containing phosphotransfer domain, HPT domain"/>
    <property type="match status" value="1"/>
</dbReference>
<feature type="domain" description="Response regulatory" evidence="21">
    <location>
        <begin position="961"/>
        <end position="1080"/>
    </location>
</feature>
<dbReference type="InterPro" id="IPR008207">
    <property type="entry name" value="Sig_transdc_His_kin_Hpt_dom"/>
</dbReference>
<dbReference type="InterPro" id="IPR000014">
    <property type="entry name" value="PAS"/>
</dbReference>
<feature type="chain" id="PRO_5025018532" description="histidine kinase" evidence="19">
    <location>
        <begin position="24"/>
        <end position="1210"/>
    </location>
</feature>
<dbReference type="CDD" id="cd13705">
    <property type="entry name" value="PBP2_BvgS_D1"/>
    <property type="match status" value="1"/>
</dbReference>
<evidence type="ECO:0000256" key="9">
    <source>
        <dbReference type="ARBA" id="ARBA00022729"/>
    </source>
</evidence>
<dbReference type="SUPFAM" id="SSF55785">
    <property type="entry name" value="PYP-like sensor domain (PAS domain)"/>
    <property type="match status" value="1"/>
</dbReference>
<dbReference type="InterPro" id="IPR011006">
    <property type="entry name" value="CheY-like_superfamily"/>
</dbReference>
<dbReference type="SUPFAM" id="SSF53850">
    <property type="entry name" value="Periplasmic binding protein-like II"/>
    <property type="match status" value="2"/>
</dbReference>
<gene>
    <name evidence="23" type="primary">bvgS</name>
    <name evidence="23" type="ORF">PMYSY11_2174</name>
</gene>
<dbReference type="Pfam" id="PF01627">
    <property type="entry name" value="Hpt"/>
    <property type="match status" value="1"/>
</dbReference>
<dbReference type="InterPro" id="IPR036097">
    <property type="entry name" value="HisK_dim/P_sf"/>
</dbReference>
<reference evidence="23" key="1">
    <citation type="submission" date="2019-02" db="EMBL/GenBank/DDBJ databases">
        <authorList>
            <consortium name="Genoscope - CEA"/>
            <person name="William W."/>
        </authorList>
    </citation>
    <scope>NUCLEOTIDE SEQUENCE [LARGE SCALE GENOMIC DNA]</scope>
    <source>
        <strain evidence="23">YSy11</strain>
    </source>
</reference>
<evidence type="ECO:0000256" key="17">
    <source>
        <dbReference type="PROSITE-ProRule" id="PRU00169"/>
    </source>
</evidence>
<dbReference type="SUPFAM" id="SSF47384">
    <property type="entry name" value="Homodimeric domain of signal transducing histidine kinase"/>
    <property type="match status" value="1"/>
</dbReference>
<evidence type="ECO:0000256" key="13">
    <source>
        <dbReference type="ARBA" id="ARBA00022989"/>
    </source>
</evidence>
<comment type="subcellular location">
    <subcellularLocation>
        <location evidence="2">Cell inner membrane</location>
        <topology evidence="2">Multi-pass membrane protein</topology>
    </subcellularLocation>
</comment>
<dbReference type="SMART" id="SM00448">
    <property type="entry name" value="REC"/>
    <property type="match status" value="1"/>
</dbReference>
<evidence type="ECO:0000313" key="23">
    <source>
        <dbReference type="EMBL" id="VEV97220.1"/>
    </source>
</evidence>
<keyword evidence="13 18" id="KW-1133">Transmembrane helix</keyword>
<evidence type="ECO:0000256" key="15">
    <source>
        <dbReference type="ARBA" id="ARBA00023136"/>
    </source>
</evidence>
<protein>
    <recommendedName>
        <fullName evidence="3">histidine kinase</fullName>
        <ecNumber evidence="3">2.7.13.3</ecNumber>
    </recommendedName>
</protein>
<dbReference type="InterPro" id="IPR013656">
    <property type="entry name" value="PAS_4"/>
</dbReference>
<dbReference type="Gene3D" id="1.20.120.160">
    <property type="entry name" value="HPT domain"/>
    <property type="match status" value="1"/>
</dbReference>
<accession>A0A653E3A5</accession>
<dbReference type="CDD" id="cd00082">
    <property type="entry name" value="HisKA"/>
    <property type="match status" value="1"/>
</dbReference>
<feature type="domain" description="HPt" evidence="22">
    <location>
        <begin position="1107"/>
        <end position="1200"/>
    </location>
</feature>
<keyword evidence="12" id="KW-0067">ATP-binding</keyword>
<name>A0A653E3A5_9PSED</name>
<keyword evidence="6 17" id="KW-0597">Phosphoprotein</keyword>
<evidence type="ECO:0000256" key="4">
    <source>
        <dbReference type="ARBA" id="ARBA00022475"/>
    </source>
</evidence>
<dbReference type="Gene3D" id="3.40.50.2300">
    <property type="match status" value="1"/>
</dbReference>
<keyword evidence="14" id="KW-0902">Two-component regulatory system</keyword>
<dbReference type="InterPro" id="IPR036641">
    <property type="entry name" value="HPT_dom_sf"/>
</dbReference>
<evidence type="ECO:0000256" key="6">
    <source>
        <dbReference type="ARBA" id="ARBA00022553"/>
    </source>
</evidence>
<evidence type="ECO:0000256" key="16">
    <source>
        <dbReference type="PROSITE-ProRule" id="PRU00110"/>
    </source>
</evidence>
<dbReference type="CDD" id="cd00130">
    <property type="entry name" value="PAS"/>
    <property type="match status" value="1"/>
</dbReference>
<evidence type="ECO:0000256" key="7">
    <source>
        <dbReference type="ARBA" id="ARBA00022679"/>
    </source>
</evidence>
<dbReference type="SUPFAM" id="SSF55874">
    <property type="entry name" value="ATPase domain of HSP90 chaperone/DNA topoisomerase II/histidine kinase"/>
    <property type="match status" value="1"/>
</dbReference>
<dbReference type="Pfam" id="PF08448">
    <property type="entry name" value="PAS_4"/>
    <property type="match status" value="1"/>
</dbReference>
<feature type="modified residue" description="Phosphohistidine" evidence="16">
    <location>
        <position position="1146"/>
    </location>
</feature>
<keyword evidence="11" id="KW-0418">Kinase</keyword>
<dbReference type="GO" id="GO:0005524">
    <property type="term" value="F:ATP binding"/>
    <property type="evidence" value="ECO:0007669"/>
    <property type="project" value="UniProtKB-KW"/>
</dbReference>
<dbReference type="Gene3D" id="3.30.450.20">
    <property type="entry name" value="PAS domain"/>
    <property type="match status" value="1"/>
</dbReference>
<dbReference type="EMBL" id="LR215729">
    <property type="protein sequence ID" value="VEV97220.1"/>
    <property type="molecule type" value="Genomic_DNA"/>
</dbReference>
<feature type="transmembrane region" description="Helical" evidence="18">
    <location>
        <begin position="534"/>
        <end position="555"/>
    </location>
</feature>
<evidence type="ECO:0000256" key="18">
    <source>
        <dbReference type="SAM" id="Phobius"/>
    </source>
</evidence>
<dbReference type="PRINTS" id="PR00344">
    <property type="entry name" value="BCTRLSENSOR"/>
</dbReference>
<dbReference type="Pfam" id="PF00512">
    <property type="entry name" value="HisKA"/>
    <property type="match status" value="1"/>
</dbReference>
<dbReference type="GO" id="GO:0005886">
    <property type="term" value="C:plasma membrane"/>
    <property type="evidence" value="ECO:0007669"/>
    <property type="project" value="UniProtKB-SubCell"/>
</dbReference>
<evidence type="ECO:0000259" key="22">
    <source>
        <dbReference type="PROSITE" id="PS50894"/>
    </source>
</evidence>
<keyword evidence="9 19" id="KW-0732">Signal</keyword>
<evidence type="ECO:0000256" key="12">
    <source>
        <dbReference type="ARBA" id="ARBA00022840"/>
    </source>
</evidence>
<dbReference type="PROSITE" id="PS50109">
    <property type="entry name" value="HIS_KIN"/>
    <property type="match status" value="1"/>
</dbReference>
<evidence type="ECO:0000256" key="2">
    <source>
        <dbReference type="ARBA" id="ARBA00004429"/>
    </source>
</evidence>
<evidence type="ECO:0000256" key="1">
    <source>
        <dbReference type="ARBA" id="ARBA00000085"/>
    </source>
</evidence>
<dbReference type="Pfam" id="PF02518">
    <property type="entry name" value="HATPase_c"/>
    <property type="match status" value="1"/>
</dbReference>
<evidence type="ECO:0000259" key="21">
    <source>
        <dbReference type="PROSITE" id="PS50110"/>
    </source>
</evidence>
<evidence type="ECO:0000259" key="20">
    <source>
        <dbReference type="PROSITE" id="PS50109"/>
    </source>
</evidence>